<feature type="coiled-coil region" evidence="1">
    <location>
        <begin position="720"/>
        <end position="803"/>
    </location>
</feature>
<keyword evidence="1" id="KW-0175">Coiled coil</keyword>
<keyword evidence="2" id="KW-0812">Transmembrane</keyword>
<dbReference type="OrthoDB" id="64667at2759"/>
<evidence type="ECO:0008006" key="5">
    <source>
        <dbReference type="Google" id="ProtNLM"/>
    </source>
</evidence>
<evidence type="ECO:0000313" key="4">
    <source>
        <dbReference type="Proteomes" id="UP000243217"/>
    </source>
</evidence>
<sequence length="817" mass="92427">MGGVASVTSQQIPLIVAWICYLYMPFAVTLYLFYKRLPSLKHRMPMGTAISGAFATIYCLAQPLCSVYGSSIQCGTAMVILMIAFNSSAFVLVWTAFTVLVLYGITEIIAQPNRVPHNRAALWNTFRGMIIPTIQIPVGVAAGIMWNLPQIIILLLNNNYLTNFSYSECTQLPFVQIQVIITVCQAGIIVALFSFVAFQLRFTLDTFQLRRSYELTSFFMICCGICVGAYTITVNYVDSISSYYIPEILLTLSIQCIVFFNIVLPLIGAYHTRNNVHQHKGSASLQVNLDTYLQTEESYLSFFEYCGQGNALLVAWKACVDFQRGQCNLSIMEFYQQYMAQNGPKSVYNYIDEDTRRTYTKRVYLVKKKSSSRLLKTKIAPIPENVDVHFFQPLRRELINVMIQTKLPGYEQDELGKDWLIYQSRRRSIHSLEYVQKVATRSVLDINASEDSLEVIDPLESLILSSDAIQASTGFFPSVKDLQTCDSQKDKLLHFMSESQLQVNKTNAKLNEVSCPPLHNLLGPQTTSTGRLQPGQSGIISPSQSSKFLHHILLLCAIIYLRPLRHMLGIDSSVPIFNNEGNILGTLRVCLNPSTKPSILNENLGVQAKEIPTDIDDLSDTEIDDLQALEGSFVWLRLCVHIKEFNFPLMQYELSYSFGDSNIYHMPIEHDNNMKLLVTRELIEYVSNDAFILSLCSTCIDQMKSENNESSGHSVDAALIEQLSKEHTAMLQENEKEHQRNQSLLNELNRLVNQVQMQENELLKVAEKTQQGSSELAKAQEKARADARERETLQNQLKDADAKWHVLAEKSKVCHIQ</sequence>
<keyword evidence="4" id="KW-1185">Reference proteome</keyword>
<evidence type="ECO:0000256" key="1">
    <source>
        <dbReference type="SAM" id="Coils"/>
    </source>
</evidence>
<feature type="transmembrane region" description="Helical" evidence="2">
    <location>
        <begin position="126"/>
        <end position="155"/>
    </location>
</feature>
<comment type="caution">
    <text evidence="3">The sequence shown here is derived from an EMBL/GenBank/DDBJ whole genome shotgun (WGS) entry which is preliminary data.</text>
</comment>
<reference evidence="3 4" key="1">
    <citation type="journal article" date="2014" name="Genome Biol. Evol.">
        <title>The secreted proteins of Achlya hypogyna and Thraustotheca clavata identify the ancestral oomycete secretome and reveal gene acquisitions by horizontal gene transfer.</title>
        <authorList>
            <person name="Misner I."/>
            <person name="Blouin N."/>
            <person name="Leonard G."/>
            <person name="Richards T.A."/>
            <person name="Lane C.E."/>
        </authorList>
    </citation>
    <scope>NUCLEOTIDE SEQUENCE [LARGE SCALE GENOMIC DNA]</scope>
    <source>
        <strain evidence="3 4">ATCC 34112</strain>
    </source>
</reference>
<proteinExistence type="predicted"/>
<evidence type="ECO:0000313" key="3">
    <source>
        <dbReference type="EMBL" id="OQS00930.1"/>
    </source>
</evidence>
<dbReference type="Proteomes" id="UP000243217">
    <property type="component" value="Unassembled WGS sequence"/>
</dbReference>
<dbReference type="EMBL" id="JNBS01001681">
    <property type="protein sequence ID" value="OQS00930.1"/>
    <property type="molecule type" value="Genomic_DNA"/>
</dbReference>
<dbReference type="AlphaFoldDB" id="A0A1V9ZT00"/>
<feature type="transmembrane region" description="Helical" evidence="2">
    <location>
        <begin position="46"/>
        <end position="64"/>
    </location>
</feature>
<feature type="transmembrane region" description="Helical" evidence="2">
    <location>
        <begin position="248"/>
        <end position="270"/>
    </location>
</feature>
<keyword evidence="2" id="KW-1133">Transmembrane helix</keyword>
<protein>
    <recommendedName>
        <fullName evidence="5">RGS domain-containing protein</fullName>
    </recommendedName>
</protein>
<organism evidence="3 4">
    <name type="scientific">Thraustotheca clavata</name>
    <dbReference type="NCBI Taxonomy" id="74557"/>
    <lineage>
        <taxon>Eukaryota</taxon>
        <taxon>Sar</taxon>
        <taxon>Stramenopiles</taxon>
        <taxon>Oomycota</taxon>
        <taxon>Saprolegniomycetes</taxon>
        <taxon>Saprolegniales</taxon>
        <taxon>Achlyaceae</taxon>
        <taxon>Thraustotheca</taxon>
    </lineage>
</organism>
<gene>
    <name evidence="3" type="ORF">THRCLA_05812</name>
</gene>
<feature type="transmembrane region" description="Helical" evidence="2">
    <location>
        <begin position="218"/>
        <end position="236"/>
    </location>
</feature>
<name>A0A1V9ZT00_9STRA</name>
<evidence type="ECO:0000256" key="2">
    <source>
        <dbReference type="SAM" id="Phobius"/>
    </source>
</evidence>
<feature type="transmembrane region" description="Helical" evidence="2">
    <location>
        <begin position="175"/>
        <end position="198"/>
    </location>
</feature>
<feature type="transmembrane region" description="Helical" evidence="2">
    <location>
        <begin position="76"/>
        <end position="105"/>
    </location>
</feature>
<keyword evidence="2" id="KW-0472">Membrane</keyword>
<accession>A0A1V9ZT00</accession>
<feature type="transmembrane region" description="Helical" evidence="2">
    <location>
        <begin position="12"/>
        <end position="34"/>
    </location>
</feature>